<reference evidence="1 2" key="1">
    <citation type="journal article" date="2017" name="ISME J.">
        <title>Potential for microbial H2 and metal transformations associated with novel bacteria and archaea in deep terrestrial subsurface sediments.</title>
        <authorList>
            <person name="Hernsdorf A.W."/>
            <person name="Amano Y."/>
            <person name="Miyakawa K."/>
            <person name="Ise K."/>
            <person name="Suzuki Y."/>
            <person name="Anantharaman K."/>
            <person name="Probst A."/>
            <person name="Burstein D."/>
            <person name="Thomas B.C."/>
            <person name="Banfield J.F."/>
        </authorList>
    </citation>
    <scope>NUCLEOTIDE SEQUENCE [LARGE SCALE GENOMIC DNA]</scope>
    <source>
        <strain evidence="1">HGW-Actinobacteria-3</strain>
    </source>
</reference>
<protein>
    <submittedName>
        <fullName evidence="1">Uncharacterized protein</fullName>
    </submittedName>
</protein>
<comment type="caution">
    <text evidence="1">The sequence shown here is derived from an EMBL/GenBank/DDBJ whole genome shotgun (WGS) entry which is preliminary data.</text>
</comment>
<dbReference type="Proteomes" id="UP000233654">
    <property type="component" value="Unassembled WGS sequence"/>
</dbReference>
<accession>A0A2N3G4R1</accession>
<dbReference type="AlphaFoldDB" id="A0A2N3G4R1"/>
<organism evidence="1 2">
    <name type="scientific">Candidatus Anoxymicrobium japonicum</name>
    <dbReference type="NCBI Taxonomy" id="2013648"/>
    <lineage>
        <taxon>Bacteria</taxon>
        <taxon>Bacillati</taxon>
        <taxon>Actinomycetota</taxon>
        <taxon>Candidatus Geothermincolia</taxon>
        <taxon>Candidatus Geothermincolales</taxon>
        <taxon>Candidatus Anoxymicrobiaceae</taxon>
        <taxon>Candidatus Anoxymicrobium</taxon>
    </lineage>
</organism>
<gene>
    <name evidence="1" type="ORF">CVT63_06645</name>
</gene>
<name>A0A2N3G4R1_9ACTN</name>
<sequence>MVFLIDRKHVFRYLIPIDVRNYFASIEIGIGPVFVSPFSVTDYADAQRFKKDATTEAVEQNLALLDELLAKLR</sequence>
<proteinExistence type="predicted"/>
<dbReference type="EMBL" id="PHEX01000063">
    <property type="protein sequence ID" value="PKQ27697.1"/>
    <property type="molecule type" value="Genomic_DNA"/>
</dbReference>
<evidence type="ECO:0000313" key="1">
    <source>
        <dbReference type="EMBL" id="PKQ27697.1"/>
    </source>
</evidence>
<evidence type="ECO:0000313" key="2">
    <source>
        <dbReference type="Proteomes" id="UP000233654"/>
    </source>
</evidence>